<protein>
    <submittedName>
        <fullName evidence="5">Response regulator</fullName>
    </submittedName>
</protein>
<keyword evidence="6" id="KW-1185">Reference proteome</keyword>
<dbReference type="RefSeq" id="WP_248824073.1">
    <property type="nucleotide sequence ID" value="NZ_JALKFT010000005.1"/>
</dbReference>
<organism evidence="5 6">
    <name type="scientific">Frankia umida</name>
    <dbReference type="NCBI Taxonomy" id="573489"/>
    <lineage>
        <taxon>Bacteria</taxon>
        <taxon>Bacillati</taxon>
        <taxon>Actinomycetota</taxon>
        <taxon>Actinomycetes</taxon>
        <taxon>Frankiales</taxon>
        <taxon>Frankiaceae</taxon>
        <taxon>Frankia</taxon>
    </lineage>
</organism>
<dbReference type="Proteomes" id="UP001201873">
    <property type="component" value="Unassembled WGS sequence"/>
</dbReference>
<feature type="region of interest" description="Disordered" evidence="3">
    <location>
        <begin position="1"/>
        <end position="22"/>
    </location>
</feature>
<feature type="compositionally biased region" description="Acidic residues" evidence="3">
    <location>
        <begin position="10"/>
        <end position="19"/>
    </location>
</feature>
<gene>
    <name evidence="5" type="ORF">MXD59_07730</name>
</gene>
<keyword evidence="1 2" id="KW-0597">Phosphoprotein</keyword>
<evidence type="ECO:0000313" key="5">
    <source>
        <dbReference type="EMBL" id="MCK9875661.1"/>
    </source>
</evidence>
<evidence type="ECO:0000256" key="2">
    <source>
        <dbReference type="PROSITE-ProRule" id="PRU00169"/>
    </source>
</evidence>
<dbReference type="EMBL" id="JALKFT010000005">
    <property type="protein sequence ID" value="MCK9875661.1"/>
    <property type="molecule type" value="Genomic_DNA"/>
</dbReference>
<feature type="modified residue" description="4-aspartylphosphate" evidence="2">
    <location>
        <position position="76"/>
    </location>
</feature>
<dbReference type="PROSITE" id="PS50110">
    <property type="entry name" value="RESPONSE_REGULATORY"/>
    <property type="match status" value="1"/>
</dbReference>
<accession>A0ABT0JW05</accession>
<evidence type="ECO:0000313" key="6">
    <source>
        <dbReference type="Proteomes" id="UP001201873"/>
    </source>
</evidence>
<dbReference type="InterPro" id="IPR011006">
    <property type="entry name" value="CheY-like_superfamily"/>
</dbReference>
<dbReference type="SMART" id="SM00448">
    <property type="entry name" value="REC"/>
    <property type="match status" value="1"/>
</dbReference>
<dbReference type="InterPro" id="IPR050595">
    <property type="entry name" value="Bact_response_regulator"/>
</dbReference>
<evidence type="ECO:0000256" key="3">
    <source>
        <dbReference type="SAM" id="MobiDB-lite"/>
    </source>
</evidence>
<evidence type="ECO:0000259" key="4">
    <source>
        <dbReference type="PROSITE" id="PS50110"/>
    </source>
</evidence>
<dbReference type="InterPro" id="IPR001789">
    <property type="entry name" value="Sig_transdc_resp-reg_receiver"/>
</dbReference>
<feature type="domain" description="Response regulatory" evidence="4">
    <location>
        <begin position="28"/>
        <end position="138"/>
    </location>
</feature>
<dbReference type="Gene3D" id="3.40.50.2300">
    <property type="match status" value="1"/>
</dbReference>
<reference evidence="5 6" key="1">
    <citation type="submission" date="2022-04" db="EMBL/GenBank/DDBJ databases">
        <title>Genome diversity in the genus Frankia.</title>
        <authorList>
            <person name="Carlos-Shanley C."/>
            <person name="Hahn D."/>
        </authorList>
    </citation>
    <scope>NUCLEOTIDE SEQUENCE [LARGE SCALE GENOMIC DNA]</scope>
    <source>
        <strain evidence="5 6">Ag45/Mut15</strain>
    </source>
</reference>
<proteinExistence type="predicted"/>
<sequence length="146" mass="15423">MNDPSTGTSADDDGGGSDDGEGRSRAVRVLVVDDNDLLRGLLSRILRAEGFTTSEAASVEEALGLDPGAHDAIVVDVRLEGRPGTDLVAELRRTTPALVRRCLLLTGAPGLDELPPDVPMVAKPFTADQIVREVRRLLPTAATERG</sequence>
<name>A0ABT0JW05_9ACTN</name>
<comment type="caution">
    <text evidence="5">The sequence shown here is derived from an EMBL/GenBank/DDBJ whole genome shotgun (WGS) entry which is preliminary data.</text>
</comment>
<evidence type="ECO:0000256" key="1">
    <source>
        <dbReference type="ARBA" id="ARBA00022553"/>
    </source>
</evidence>
<dbReference type="PANTHER" id="PTHR44591:SF3">
    <property type="entry name" value="RESPONSE REGULATORY DOMAIN-CONTAINING PROTEIN"/>
    <property type="match status" value="1"/>
</dbReference>
<dbReference type="SUPFAM" id="SSF52172">
    <property type="entry name" value="CheY-like"/>
    <property type="match status" value="1"/>
</dbReference>
<dbReference type="PANTHER" id="PTHR44591">
    <property type="entry name" value="STRESS RESPONSE REGULATOR PROTEIN 1"/>
    <property type="match status" value="1"/>
</dbReference>
<dbReference type="Pfam" id="PF00072">
    <property type="entry name" value="Response_reg"/>
    <property type="match status" value="1"/>
</dbReference>